<gene>
    <name evidence="3" type="ORF">SAMN05443377_107113</name>
</gene>
<reference evidence="3 4" key="1">
    <citation type="submission" date="2016-10" db="EMBL/GenBank/DDBJ databases">
        <authorList>
            <person name="de Groot N.N."/>
        </authorList>
    </citation>
    <scope>NUCLEOTIDE SEQUENCE [LARGE SCALE GENOMIC DNA]</scope>
    <source>
        <strain evidence="3 4">DSM 16859</strain>
    </source>
</reference>
<organism evidence="3 4">
    <name type="scientific">Propionibacterium cyclohexanicum</name>
    <dbReference type="NCBI Taxonomy" id="64702"/>
    <lineage>
        <taxon>Bacteria</taxon>
        <taxon>Bacillati</taxon>
        <taxon>Actinomycetota</taxon>
        <taxon>Actinomycetes</taxon>
        <taxon>Propionibacteriales</taxon>
        <taxon>Propionibacteriaceae</taxon>
        <taxon>Propionibacterium</taxon>
    </lineage>
</organism>
<dbReference type="GO" id="GO:0016779">
    <property type="term" value="F:nucleotidyltransferase activity"/>
    <property type="evidence" value="ECO:0007669"/>
    <property type="project" value="UniProtKB-ARBA"/>
</dbReference>
<evidence type="ECO:0000313" key="4">
    <source>
        <dbReference type="Proteomes" id="UP000198815"/>
    </source>
</evidence>
<sequence length="221" mass="23046">MIAAMEHVRVHAIVLSGGAGRRLGGQAKSELVLGGHRLLELVLAGVEPLVSGTLVVVAGDDVRVPAGVQRTIEEPAGGGPLAGIGAGFSRLAPGQADLVVVAAVDTPAAGELATLLERALGEDGGKDGSVILGGRPQPFRQYLQALYRAPALARALDAVRADKGTLHHRAVWRALGALDLIDVPVPAELCRDLDTPEDLRWWRERLSGARPAGRRSDQAEG</sequence>
<name>A0A1H9RJ64_9ACTN</name>
<dbReference type="Proteomes" id="UP000198815">
    <property type="component" value="Unassembled WGS sequence"/>
</dbReference>
<dbReference type="OrthoDB" id="4408226at2"/>
<dbReference type="EMBL" id="FOGZ01000007">
    <property type="protein sequence ID" value="SER72668.1"/>
    <property type="molecule type" value="Genomic_DNA"/>
</dbReference>
<feature type="domain" description="MobA-like NTP transferase" evidence="2">
    <location>
        <begin position="12"/>
        <end position="165"/>
    </location>
</feature>
<keyword evidence="1" id="KW-0808">Transferase</keyword>
<dbReference type="SUPFAM" id="SSF53448">
    <property type="entry name" value="Nucleotide-diphospho-sugar transferases"/>
    <property type="match status" value="1"/>
</dbReference>
<keyword evidence="4" id="KW-1185">Reference proteome</keyword>
<protein>
    <submittedName>
        <fullName evidence="3">Molybdopterin-guanine dinucleotide biosynthesis protein A</fullName>
    </submittedName>
</protein>
<dbReference type="PANTHER" id="PTHR19136">
    <property type="entry name" value="MOLYBDENUM COFACTOR GUANYLYLTRANSFERASE"/>
    <property type="match status" value="1"/>
</dbReference>
<evidence type="ECO:0000313" key="3">
    <source>
        <dbReference type="EMBL" id="SER72668.1"/>
    </source>
</evidence>
<proteinExistence type="predicted"/>
<dbReference type="STRING" id="64702.SAMN05443377_107113"/>
<dbReference type="Gene3D" id="3.90.550.10">
    <property type="entry name" value="Spore Coat Polysaccharide Biosynthesis Protein SpsA, Chain A"/>
    <property type="match status" value="1"/>
</dbReference>
<dbReference type="Pfam" id="PF12804">
    <property type="entry name" value="NTP_transf_3"/>
    <property type="match status" value="1"/>
</dbReference>
<evidence type="ECO:0000259" key="2">
    <source>
        <dbReference type="Pfam" id="PF12804"/>
    </source>
</evidence>
<accession>A0A1H9RJ64</accession>
<dbReference type="InterPro" id="IPR025877">
    <property type="entry name" value="MobA-like_NTP_Trfase"/>
</dbReference>
<dbReference type="PANTHER" id="PTHR19136:SF81">
    <property type="entry name" value="MOLYBDENUM COFACTOR GUANYLYLTRANSFERASE"/>
    <property type="match status" value="1"/>
</dbReference>
<dbReference type="InterPro" id="IPR029044">
    <property type="entry name" value="Nucleotide-diphossugar_trans"/>
</dbReference>
<dbReference type="AlphaFoldDB" id="A0A1H9RJ64"/>
<evidence type="ECO:0000256" key="1">
    <source>
        <dbReference type="ARBA" id="ARBA00022679"/>
    </source>
</evidence>